<reference evidence="1 2" key="1">
    <citation type="submission" date="2016-06" db="EMBL/GenBank/DDBJ databases">
        <title>Genome sequencing of Cryobacterium arcticum PAMC 27867.</title>
        <authorList>
            <person name="Lee J."/>
            <person name="Kim O.-S."/>
        </authorList>
    </citation>
    <scope>NUCLEOTIDE SEQUENCE [LARGE SCALE GENOMIC DNA]</scope>
    <source>
        <strain evidence="1 2">PAMC 27867</strain>
    </source>
</reference>
<organism evidence="1 2">
    <name type="scientific">Cryobacterium arcticum</name>
    <dbReference type="NCBI Taxonomy" id="670052"/>
    <lineage>
        <taxon>Bacteria</taxon>
        <taxon>Bacillati</taxon>
        <taxon>Actinomycetota</taxon>
        <taxon>Actinomycetes</taxon>
        <taxon>Micrococcales</taxon>
        <taxon>Microbacteriaceae</taxon>
        <taxon>Cryobacterium</taxon>
    </lineage>
</organism>
<dbReference type="RefSeq" id="WP_236900822.1">
    <property type="nucleotide sequence ID" value="NZ_CP016282.1"/>
</dbReference>
<proteinExistence type="predicted"/>
<evidence type="ECO:0000313" key="1">
    <source>
        <dbReference type="EMBL" id="ANP71647.1"/>
    </source>
</evidence>
<dbReference type="EMBL" id="CP016282">
    <property type="protein sequence ID" value="ANP71647.1"/>
    <property type="molecule type" value="Genomic_DNA"/>
</dbReference>
<dbReference type="Proteomes" id="UP000092582">
    <property type="component" value="Chromosome 1"/>
</dbReference>
<protein>
    <submittedName>
        <fullName evidence="1">Uncharacterized protein</fullName>
    </submittedName>
</protein>
<gene>
    <name evidence="1" type="ORF">PA27867_0680</name>
</gene>
<accession>A0A1B1BGF3</accession>
<sequence length="206" mass="22649">MAVADYRRGVRWDNLFDDLEGQLENELTAEDAELRAEEERLRLGRLGLRQRLTGVQDGPTASRVLRVVLVGAQTITLRPTTFGRDWLAADLLEAGTGTPQCVVPFAAIAAVVLQPDQVAASLAEAVDEPARMVDRIGLPFVLRDLCRRRKSLQIHTGAGQVTGTIDRVGRDHVDVAVHAPGTLRRASEVQQLRIVPIPQIQLVRLD</sequence>
<evidence type="ECO:0000313" key="2">
    <source>
        <dbReference type="Proteomes" id="UP000092582"/>
    </source>
</evidence>
<name>A0A1B1BGF3_9MICO</name>
<dbReference type="AlphaFoldDB" id="A0A1B1BGF3"/>
<dbReference type="STRING" id="670052.PA27867_0680"/>
<dbReference type="PATRIC" id="fig|670052.7.peg.706"/>
<dbReference type="KEGG" id="cart:PA27867_0680"/>
<keyword evidence="2" id="KW-1185">Reference proteome</keyword>